<protein>
    <submittedName>
        <fullName evidence="2">Uncharacterized protein</fullName>
    </submittedName>
</protein>
<sequence>MDYEQMMNRSVGISILWLSGYFLFRIGVRPHDSQSTRGCGGNTSGAVTMQ</sequence>
<feature type="region of interest" description="Disordered" evidence="1">
    <location>
        <begin position="31"/>
        <end position="50"/>
    </location>
</feature>
<reference evidence="2" key="1">
    <citation type="submission" date="2021-05" db="EMBL/GenBank/DDBJ databases">
        <title>Comparative genomics of three Colletotrichum scovillei strains and genetic complementation revealed genes involved fungal growth and virulence on chili pepper.</title>
        <authorList>
            <person name="Hsieh D.-K."/>
            <person name="Chuang S.-C."/>
            <person name="Chen C.-Y."/>
            <person name="Chao Y.-T."/>
            <person name="Lu M.-Y.J."/>
            <person name="Lee M.-H."/>
            <person name="Shih M.-C."/>
        </authorList>
    </citation>
    <scope>NUCLEOTIDE SEQUENCE</scope>
    <source>
        <strain evidence="2">Coll-153</strain>
    </source>
</reference>
<proteinExistence type="predicted"/>
<dbReference type="Proteomes" id="UP000699042">
    <property type="component" value="Unassembled WGS sequence"/>
</dbReference>
<dbReference type="EMBL" id="JAESDN010000023">
    <property type="protein sequence ID" value="KAG7040527.1"/>
    <property type="molecule type" value="Genomic_DNA"/>
</dbReference>
<evidence type="ECO:0000313" key="3">
    <source>
        <dbReference type="Proteomes" id="UP000699042"/>
    </source>
</evidence>
<comment type="caution">
    <text evidence="2">The sequence shown here is derived from an EMBL/GenBank/DDBJ whole genome shotgun (WGS) entry which is preliminary data.</text>
</comment>
<name>A0A9P7UAK1_9PEZI</name>
<organism evidence="2 3">
    <name type="scientific">Colletotrichum scovillei</name>
    <dbReference type="NCBI Taxonomy" id="1209932"/>
    <lineage>
        <taxon>Eukaryota</taxon>
        <taxon>Fungi</taxon>
        <taxon>Dikarya</taxon>
        <taxon>Ascomycota</taxon>
        <taxon>Pezizomycotina</taxon>
        <taxon>Sordariomycetes</taxon>
        <taxon>Hypocreomycetidae</taxon>
        <taxon>Glomerellales</taxon>
        <taxon>Glomerellaceae</taxon>
        <taxon>Colletotrichum</taxon>
        <taxon>Colletotrichum acutatum species complex</taxon>
    </lineage>
</organism>
<keyword evidence="3" id="KW-1185">Reference proteome</keyword>
<gene>
    <name evidence="2" type="ORF">JMJ77_011391</name>
</gene>
<dbReference type="AlphaFoldDB" id="A0A9P7UAK1"/>
<accession>A0A9P7UAK1</accession>
<evidence type="ECO:0000313" key="2">
    <source>
        <dbReference type="EMBL" id="KAG7040527.1"/>
    </source>
</evidence>
<feature type="non-terminal residue" evidence="2">
    <location>
        <position position="1"/>
    </location>
</feature>
<evidence type="ECO:0000256" key="1">
    <source>
        <dbReference type="SAM" id="MobiDB-lite"/>
    </source>
</evidence>